<feature type="non-terminal residue" evidence="2">
    <location>
        <position position="1"/>
    </location>
</feature>
<dbReference type="VEuPathDB" id="CryptoDB:Vbra_1983"/>
<dbReference type="AlphaFoldDB" id="A0A0G4EBV0"/>
<keyword evidence="3" id="KW-1185">Reference proteome</keyword>
<feature type="compositionally biased region" description="Basic and acidic residues" evidence="1">
    <location>
        <begin position="274"/>
        <end position="283"/>
    </location>
</feature>
<evidence type="ECO:0000256" key="1">
    <source>
        <dbReference type="SAM" id="MobiDB-lite"/>
    </source>
</evidence>
<evidence type="ECO:0000313" key="3">
    <source>
        <dbReference type="Proteomes" id="UP000041254"/>
    </source>
</evidence>
<dbReference type="InParanoid" id="A0A0G4EBV0"/>
<dbReference type="Proteomes" id="UP000041254">
    <property type="component" value="Unassembled WGS sequence"/>
</dbReference>
<proteinExistence type="predicted"/>
<accession>A0A0G4EBV0</accession>
<dbReference type="EMBL" id="CDMY01000104">
    <property type="protein sequence ID" value="CEL92773.1"/>
    <property type="molecule type" value="Genomic_DNA"/>
</dbReference>
<sequence>EATEDSGGASYYIRQGDVNDTSTMPLSNVRSFEMNSAYFHQSDSQRVFCFSLSVKMSIGDGGDGDTLTNITEDTCLFECTDSESHERLPLFTMGLLGSGLRAGLTHTIPFNHHTAFVGKDTRVKDVKATMRKRFLPMRCLVLHCLRMMIMEQQWDAIQDIGAAIRNEVSEYIACYLAHIRAPGVSPLRVLTAWLGWRGSDQSLDEWTYKEIAEPLLTPDILSTHKTDLGGFLRVMVRLGDRKILLTQLSQAIRGDDEQSVVLDALLSSIVDEGGGEREGREGSGRPAKRRRFDL</sequence>
<gene>
    <name evidence="2" type="ORF">Vbra_1983</name>
</gene>
<organism evidence="2 3">
    <name type="scientific">Vitrella brassicaformis (strain CCMP3155)</name>
    <dbReference type="NCBI Taxonomy" id="1169540"/>
    <lineage>
        <taxon>Eukaryota</taxon>
        <taxon>Sar</taxon>
        <taxon>Alveolata</taxon>
        <taxon>Colpodellida</taxon>
        <taxon>Vitrellaceae</taxon>
        <taxon>Vitrella</taxon>
    </lineage>
</organism>
<reference evidence="2 3" key="1">
    <citation type="submission" date="2014-11" db="EMBL/GenBank/DDBJ databases">
        <authorList>
            <person name="Zhu J."/>
            <person name="Qi W."/>
            <person name="Song R."/>
        </authorList>
    </citation>
    <scope>NUCLEOTIDE SEQUENCE [LARGE SCALE GENOMIC DNA]</scope>
</reference>
<protein>
    <submittedName>
        <fullName evidence="2">Uncharacterized protein</fullName>
    </submittedName>
</protein>
<name>A0A0G4EBV0_VITBC</name>
<evidence type="ECO:0000313" key="2">
    <source>
        <dbReference type="EMBL" id="CEL92773.1"/>
    </source>
</evidence>
<feature type="region of interest" description="Disordered" evidence="1">
    <location>
        <begin position="273"/>
        <end position="294"/>
    </location>
</feature>